<comment type="caution">
    <text evidence="4">The sequence shown here is derived from an EMBL/GenBank/DDBJ whole genome shotgun (WGS) entry which is preliminary data.</text>
</comment>
<keyword evidence="2" id="KW-0472">Membrane</keyword>
<keyword evidence="2" id="KW-1133">Transmembrane helix</keyword>
<feature type="transmembrane region" description="Helical" evidence="2">
    <location>
        <begin position="60"/>
        <end position="79"/>
    </location>
</feature>
<protein>
    <submittedName>
        <fullName evidence="4">DUF4350 domain-containing protein</fullName>
    </submittedName>
</protein>
<evidence type="ECO:0000256" key="1">
    <source>
        <dbReference type="SAM" id="MobiDB-lite"/>
    </source>
</evidence>
<feature type="region of interest" description="Disordered" evidence="1">
    <location>
        <begin position="1"/>
        <end position="43"/>
    </location>
</feature>
<proteinExistence type="predicted"/>
<keyword evidence="5" id="KW-1185">Reference proteome</keyword>
<evidence type="ECO:0000256" key="2">
    <source>
        <dbReference type="SAM" id="Phobius"/>
    </source>
</evidence>
<organism evidence="4 5">
    <name type="scientific">Arthrobacter terrae</name>
    <dbReference type="NCBI Taxonomy" id="2935737"/>
    <lineage>
        <taxon>Bacteria</taxon>
        <taxon>Bacillati</taxon>
        <taxon>Actinomycetota</taxon>
        <taxon>Actinomycetes</taxon>
        <taxon>Micrococcales</taxon>
        <taxon>Micrococcaceae</taxon>
        <taxon>Arthrobacter</taxon>
    </lineage>
</organism>
<gene>
    <name evidence="4" type="ORF">IV500_08625</name>
</gene>
<dbReference type="EMBL" id="JADNYM010000009">
    <property type="protein sequence ID" value="MBG0739451.1"/>
    <property type="molecule type" value="Genomic_DNA"/>
</dbReference>
<keyword evidence="2" id="KW-0812">Transmembrane</keyword>
<sequence length="449" mass="45741">MSGTSVSSTSVSGTSVSSTSVSGTSVSGTGVSSTSVSGTSVSGTGTVRQRAWKRLRRHRFWLIVGTVSVLVAVTLFALGNLGRHSTGTLAVDNPAPDGGMAAATILAQHGVKVAATNSLAATLDRLRDSGASTATVLLFDPAGILDRGQIERLAETDATLVLVEPGPLTLRGVAAASGTTAGNGSGITAAGSAVFPTDTAAAACTNDDASAAGSISSDAGTVYRGPVMCFPDVYTASGGTAPGSADAPAGLYAASADGRVVVIGNHRILSNDKLAASGNAALTLRMLGKNAELLWYTPSLQDLPQEAVPKDLSSLTPSWRVPVGIWLLIVAVLGMLWKGRRDGPIVPEPLPVTVKAAETAAGRARLYEDAGASETAAAVLRAGAMLRMSRHLRLGRAASEADVLAAVARHTGCPDQHVADLLHTRPATGPALLRWARELNTLEKEVTSR</sequence>
<evidence type="ECO:0000259" key="3">
    <source>
        <dbReference type="Pfam" id="PF14258"/>
    </source>
</evidence>
<feature type="domain" description="DUF4350" evidence="3">
    <location>
        <begin position="92"/>
        <end position="287"/>
    </location>
</feature>
<dbReference type="Pfam" id="PF14258">
    <property type="entry name" value="DUF4350"/>
    <property type="match status" value="1"/>
</dbReference>
<evidence type="ECO:0000313" key="5">
    <source>
        <dbReference type="Proteomes" id="UP000655366"/>
    </source>
</evidence>
<dbReference type="RefSeq" id="WP_196396395.1">
    <property type="nucleotide sequence ID" value="NZ_JADNYM010000009.1"/>
</dbReference>
<dbReference type="InterPro" id="IPR025646">
    <property type="entry name" value="DUF4350"/>
</dbReference>
<evidence type="ECO:0000313" key="4">
    <source>
        <dbReference type="EMBL" id="MBG0739451.1"/>
    </source>
</evidence>
<accession>A0A931G475</accession>
<name>A0A931G475_9MICC</name>
<dbReference type="Proteomes" id="UP000655366">
    <property type="component" value="Unassembled WGS sequence"/>
</dbReference>
<reference evidence="4 5" key="1">
    <citation type="submission" date="2020-11" db="EMBL/GenBank/DDBJ databases">
        <title>Arthrobacter antarcticus sp. nov., isolated from Antarctic Soil.</title>
        <authorList>
            <person name="Li J."/>
        </authorList>
    </citation>
    <scope>NUCLEOTIDE SEQUENCE [LARGE SCALE GENOMIC DNA]</scope>
    <source>
        <strain evidence="4 5">Z1-20</strain>
    </source>
</reference>
<dbReference type="AlphaFoldDB" id="A0A931G475"/>